<comment type="caution">
    <text evidence="1">The sequence shown here is derived from an EMBL/GenBank/DDBJ whole genome shotgun (WGS) entry which is preliminary data.</text>
</comment>
<sequence>MEVKEGTYLVRGTFGTVWSQWPCWSWSLRASGRFDIGSLELVILCVHVELWVYGYFETRIGVSAHPRWETKTISDVKLIGAIFSMAIALPQRYVFRFGLV</sequence>
<accession>A0A0M8P9G1</accession>
<evidence type="ECO:0000313" key="2">
    <source>
        <dbReference type="Proteomes" id="UP000037696"/>
    </source>
</evidence>
<keyword evidence="2" id="KW-1185">Reference proteome</keyword>
<dbReference type="AlphaFoldDB" id="A0A0M8P9G1"/>
<dbReference type="EMBL" id="LHQQ01000069">
    <property type="protein sequence ID" value="KOS44024.1"/>
    <property type="molecule type" value="Genomic_DNA"/>
</dbReference>
<gene>
    <name evidence="1" type="ORF">ACN38_g5084</name>
</gene>
<name>A0A0M8P9G1_9EURO</name>
<evidence type="ECO:0000313" key="1">
    <source>
        <dbReference type="EMBL" id="KOS44024.1"/>
    </source>
</evidence>
<protein>
    <submittedName>
        <fullName evidence="1">Uncharacterized protein</fullName>
    </submittedName>
</protein>
<proteinExistence type="predicted"/>
<reference evidence="1 2" key="1">
    <citation type="submission" date="2015-08" db="EMBL/GenBank/DDBJ databases">
        <title>Genome sequencing of Penicillium nordicum.</title>
        <authorList>
            <person name="Nguyen H.D."/>
            <person name="Seifert K.A."/>
        </authorList>
    </citation>
    <scope>NUCLEOTIDE SEQUENCE [LARGE SCALE GENOMIC DNA]</scope>
    <source>
        <strain evidence="1 2">DAOMC 185683</strain>
    </source>
</reference>
<organism evidence="1 2">
    <name type="scientific">Penicillium nordicum</name>
    <dbReference type="NCBI Taxonomy" id="229535"/>
    <lineage>
        <taxon>Eukaryota</taxon>
        <taxon>Fungi</taxon>
        <taxon>Dikarya</taxon>
        <taxon>Ascomycota</taxon>
        <taxon>Pezizomycotina</taxon>
        <taxon>Eurotiomycetes</taxon>
        <taxon>Eurotiomycetidae</taxon>
        <taxon>Eurotiales</taxon>
        <taxon>Aspergillaceae</taxon>
        <taxon>Penicillium</taxon>
    </lineage>
</organism>
<dbReference type="Proteomes" id="UP000037696">
    <property type="component" value="Unassembled WGS sequence"/>
</dbReference>